<sequence length="216" mass="24144">MWDDNSYKSWGSFFDDDGYYYNHLEQFGLDGDDVYGGVYGNVTGAEEGDDGNSRAGSSTASTRYIYGKERPCDRCGCANHIDEYGDQICSCDTCKHLFNWKQAREQVCLYLRSSLYCQALQAQREDDDNIGFDLMNVGCDICNSPIQAEQAGYLRCECRNWGQIFDWIDAKQAFQARGMPQTTKGISDVVPQEMSIPPILPTGTSFAQPEGSHTCG</sequence>
<evidence type="ECO:0000313" key="2">
    <source>
        <dbReference type="Proteomes" id="UP001153069"/>
    </source>
</evidence>
<gene>
    <name evidence="1" type="ORF">SEMRO_1971_G308591.1</name>
</gene>
<dbReference type="EMBL" id="CAICTM010001969">
    <property type="protein sequence ID" value="CAB9527289.1"/>
    <property type="molecule type" value="Genomic_DNA"/>
</dbReference>
<reference evidence="1" key="1">
    <citation type="submission" date="2020-06" db="EMBL/GenBank/DDBJ databases">
        <authorList>
            <consortium name="Plant Systems Biology data submission"/>
        </authorList>
    </citation>
    <scope>NUCLEOTIDE SEQUENCE</scope>
    <source>
        <strain evidence="1">D6</strain>
    </source>
</reference>
<accession>A0A9N8EWJ5</accession>
<evidence type="ECO:0000313" key="1">
    <source>
        <dbReference type="EMBL" id="CAB9527289.1"/>
    </source>
</evidence>
<protein>
    <submittedName>
        <fullName evidence="1">Uncharacterized protein</fullName>
    </submittedName>
</protein>
<dbReference type="Proteomes" id="UP001153069">
    <property type="component" value="Unassembled WGS sequence"/>
</dbReference>
<organism evidence="1 2">
    <name type="scientific">Seminavis robusta</name>
    <dbReference type="NCBI Taxonomy" id="568900"/>
    <lineage>
        <taxon>Eukaryota</taxon>
        <taxon>Sar</taxon>
        <taxon>Stramenopiles</taxon>
        <taxon>Ochrophyta</taxon>
        <taxon>Bacillariophyta</taxon>
        <taxon>Bacillariophyceae</taxon>
        <taxon>Bacillariophycidae</taxon>
        <taxon>Naviculales</taxon>
        <taxon>Naviculaceae</taxon>
        <taxon>Seminavis</taxon>
    </lineage>
</organism>
<keyword evidence="2" id="KW-1185">Reference proteome</keyword>
<dbReference type="AlphaFoldDB" id="A0A9N8EWJ5"/>
<proteinExistence type="predicted"/>
<comment type="caution">
    <text evidence="1">The sequence shown here is derived from an EMBL/GenBank/DDBJ whole genome shotgun (WGS) entry which is preliminary data.</text>
</comment>
<name>A0A9N8EWJ5_9STRA</name>